<keyword evidence="4" id="KW-0378">Hydrolase</keyword>
<dbReference type="PROSITE" id="PS00571">
    <property type="entry name" value="AMIDASES"/>
    <property type="match status" value="1"/>
</dbReference>
<evidence type="ECO:0000313" key="6">
    <source>
        <dbReference type="EMBL" id="KAF2490326.1"/>
    </source>
</evidence>
<organism evidence="6 7">
    <name type="scientific">Lophium mytilinum</name>
    <dbReference type="NCBI Taxonomy" id="390894"/>
    <lineage>
        <taxon>Eukaryota</taxon>
        <taxon>Fungi</taxon>
        <taxon>Dikarya</taxon>
        <taxon>Ascomycota</taxon>
        <taxon>Pezizomycotina</taxon>
        <taxon>Dothideomycetes</taxon>
        <taxon>Pleosporomycetidae</taxon>
        <taxon>Mytilinidiales</taxon>
        <taxon>Mytilinidiaceae</taxon>
        <taxon>Lophium</taxon>
    </lineage>
</organism>
<dbReference type="EC" id="3.5.1.4" evidence="3"/>
<comment type="similarity">
    <text evidence="2">Belongs to the amidase family.</text>
</comment>
<evidence type="ECO:0000313" key="7">
    <source>
        <dbReference type="Proteomes" id="UP000799750"/>
    </source>
</evidence>
<dbReference type="PANTHER" id="PTHR46072:SF4">
    <property type="entry name" value="AMIDASE C550.07-RELATED"/>
    <property type="match status" value="1"/>
</dbReference>
<dbReference type="Gene3D" id="3.90.1300.10">
    <property type="entry name" value="Amidase signature (AS) domain"/>
    <property type="match status" value="1"/>
</dbReference>
<dbReference type="OrthoDB" id="6428749at2759"/>
<keyword evidence="7" id="KW-1185">Reference proteome</keyword>
<proteinExistence type="inferred from homology"/>
<accession>A0A6A6QE87</accession>
<feature type="domain" description="Amidase" evidence="5">
    <location>
        <begin position="6"/>
        <end position="212"/>
    </location>
</feature>
<dbReference type="Proteomes" id="UP000799750">
    <property type="component" value="Unassembled WGS sequence"/>
</dbReference>
<dbReference type="InterPro" id="IPR023631">
    <property type="entry name" value="Amidase_dom"/>
</dbReference>
<dbReference type="AlphaFoldDB" id="A0A6A6QE87"/>
<evidence type="ECO:0000256" key="3">
    <source>
        <dbReference type="ARBA" id="ARBA00012922"/>
    </source>
</evidence>
<dbReference type="SUPFAM" id="SSF75304">
    <property type="entry name" value="Amidase signature (AS) enzymes"/>
    <property type="match status" value="1"/>
</dbReference>
<comment type="catalytic activity">
    <reaction evidence="1">
        <text>a monocarboxylic acid amide + H2O = a monocarboxylate + NH4(+)</text>
        <dbReference type="Rhea" id="RHEA:12020"/>
        <dbReference type="ChEBI" id="CHEBI:15377"/>
        <dbReference type="ChEBI" id="CHEBI:28938"/>
        <dbReference type="ChEBI" id="CHEBI:35757"/>
        <dbReference type="ChEBI" id="CHEBI:83628"/>
        <dbReference type="EC" id="3.5.1.4"/>
    </reaction>
</comment>
<dbReference type="EMBL" id="MU004197">
    <property type="protein sequence ID" value="KAF2490326.1"/>
    <property type="molecule type" value="Genomic_DNA"/>
</dbReference>
<dbReference type="InterPro" id="IPR020556">
    <property type="entry name" value="Amidase_CS"/>
</dbReference>
<dbReference type="Pfam" id="PF01425">
    <property type="entry name" value="Amidase"/>
    <property type="match status" value="1"/>
</dbReference>
<name>A0A6A6QE87_9PEZI</name>
<protein>
    <recommendedName>
        <fullName evidence="3">amidase</fullName>
        <ecNumber evidence="3">3.5.1.4</ecNumber>
    </recommendedName>
</protein>
<dbReference type="GO" id="GO:0004040">
    <property type="term" value="F:amidase activity"/>
    <property type="evidence" value="ECO:0007669"/>
    <property type="project" value="UniProtKB-EC"/>
</dbReference>
<reference evidence="6" key="1">
    <citation type="journal article" date="2020" name="Stud. Mycol.">
        <title>101 Dothideomycetes genomes: a test case for predicting lifestyles and emergence of pathogens.</title>
        <authorList>
            <person name="Haridas S."/>
            <person name="Albert R."/>
            <person name="Binder M."/>
            <person name="Bloem J."/>
            <person name="Labutti K."/>
            <person name="Salamov A."/>
            <person name="Andreopoulos B."/>
            <person name="Baker S."/>
            <person name="Barry K."/>
            <person name="Bills G."/>
            <person name="Bluhm B."/>
            <person name="Cannon C."/>
            <person name="Castanera R."/>
            <person name="Culley D."/>
            <person name="Daum C."/>
            <person name="Ezra D."/>
            <person name="Gonzalez J."/>
            <person name="Henrissat B."/>
            <person name="Kuo A."/>
            <person name="Liang C."/>
            <person name="Lipzen A."/>
            <person name="Lutzoni F."/>
            <person name="Magnuson J."/>
            <person name="Mondo S."/>
            <person name="Nolan M."/>
            <person name="Ohm R."/>
            <person name="Pangilinan J."/>
            <person name="Park H.-J."/>
            <person name="Ramirez L."/>
            <person name="Alfaro M."/>
            <person name="Sun H."/>
            <person name="Tritt A."/>
            <person name="Yoshinaga Y."/>
            <person name="Zwiers L.-H."/>
            <person name="Turgeon B."/>
            <person name="Goodwin S."/>
            <person name="Spatafora J."/>
            <person name="Crous P."/>
            <person name="Grigoriev I."/>
        </authorList>
    </citation>
    <scope>NUCLEOTIDE SEQUENCE</scope>
    <source>
        <strain evidence="6">CBS 269.34</strain>
    </source>
</reference>
<evidence type="ECO:0000259" key="5">
    <source>
        <dbReference type="Pfam" id="PF01425"/>
    </source>
</evidence>
<evidence type="ECO:0000256" key="2">
    <source>
        <dbReference type="ARBA" id="ARBA00009199"/>
    </source>
</evidence>
<evidence type="ECO:0000256" key="4">
    <source>
        <dbReference type="ARBA" id="ARBA00022801"/>
    </source>
</evidence>
<gene>
    <name evidence="6" type="ORF">BU16DRAFT_621954</name>
</gene>
<sequence>MATIGQQLLNFATEFLADEALECAKSLDEYYKNTGKIKGPLHGVPISVKEHVGIGGKICNTGYVSWISNIAVEDALTIQLLRKSGAVILLRTNEPQSLMHGDTNNNITGITLNPTNRTLSAGGSSGGEGSCIAFKGSAIGVGTDIGGSIRIPSSFNGVYGFRPTALRLPYKGVHTVAGGQEALRSVIGPLSRSVDDLELFMRSVLQHEPWDIEVGLAPLLFCVL</sequence>
<dbReference type="InterPro" id="IPR036928">
    <property type="entry name" value="AS_sf"/>
</dbReference>
<evidence type="ECO:0000256" key="1">
    <source>
        <dbReference type="ARBA" id="ARBA00001311"/>
    </source>
</evidence>
<dbReference type="PANTHER" id="PTHR46072">
    <property type="entry name" value="AMIDASE-RELATED-RELATED"/>
    <property type="match status" value="1"/>
</dbReference>